<proteinExistence type="predicted"/>
<reference evidence="1" key="1">
    <citation type="submission" date="2021-01" db="EMBL/GenBank/DDBJ databases">
        <authorList>
            <consortium name="Aspergillus chevalieri M1 genome sequencing consortium"/>
            <person name="Kazuki M."/>
            <person name="Futagami T."/>
        </authorList>
    </citation>
    <scope>NUCLEOTIDE SEQUENCE</scope>
    <source>
        <strain evidence="1">M1</strain>
    </source>
</reference>
<keyword evidence="2" id="KW-1185">Reference proteome</keyword>
<dbReference type="Proteomes" id="UP000637239">
    <property type="component" value="Chromosome 8"/>
</dbReference>
<dbReference type="RefSeq" id="XP_043141221.1">
    <property type="nucleotide sequence ID" value="XM_043283998.1"/>
</dbReference>
<sequence length="152" mass="17548">MISVCAGLVTLDEESQIIRLAYDTTTQYFEYALKRVWLSNAESAIARICMTYISFDTLENPSREGNIVSSFPFLQYAVDYTLTHMFQVVKSSKRAHTLFRINNWFLSRLSKLTDWVYHDNNDDGDDLKMIRGQGGYGSPFHAAYAQRDSYIE</sequence>
<gene>
    <name evidence="1" type="ORF">ACHE_80608A</name>
</gene>
<evidence type="ECO:0000313" key="2">
    <source>
        <dbReference type="Proteomes" id="UP000637239"/>
    </source>
</evidence>
<reference evidence="1" key="2">
    <citation type="submission" date="2021-02" db="EMBL/GenBank/DDBJ databases">
        <title>Aspergillus chevalieri M1 genome sequence.</title>
        <authorList>
            <person name="Kadooka C."/>
            <person name="Mori K."/>
            <person name="Futagami T."/>
        </authorList>
    </citation>
    <scope>NUCLEOTIDE SEQUENCE</scope>
    <source>
        <strain evidence="1">M1</strain>
    </source>
</reference>
<protein>
    <recommendedName>
        <fullName evidence="3">C6 transcription factor</fullName>
    </recommendedName>
</protein>
<dbReference type="KEGG" id="ache:ACHE_80608A"/>
<name>A0A7R7VYM5_ASPCH</name>
<dbReference type="EMBL" id="AP024423">
    <property type="protein sequence ID" value="BCR92708.1"/>
    <property type="molecule type" value="Genomic_DNA"/>
</dbReference>
<dbReference type="AlphaFoldDB" id="A0A7R7VYM5"/>
<organism evidence="1 2">
    <name type="scientific">Aspergillus chevalieri</name>
    <name type="common">Eurotium chevalieri</name>
    <dbReference type="NCBI Taxonomy" id="182096"/>
    <lineage>
        <taxon>Eukaryota</taxon>
        <taxon>Fungi</taxon>
        <taxon>Dikarya</taxon>
        <taxon>Ascomycota</taxon>
        <taxon>Pezizomycotina</taxon>
        <taxon>Eurotiomycetes</taxon>
        <taxon>Eurotiomycetidae</taxon>
        <taxon>Eurotiales</taxon>
        <taxon>Aspergillaceae</taxon>
        <taxon>Aspergillus</taxon>
        <taxon>Aspergillus subgen. Aspergillus</taxon>
    </lineage>
</organism>
<dbReference type="GeneID" id="66987057"/>
<accession>A0A7R7VYM5</accession>
<evidence type="ECO:0008006" key="3">
    <source>
        <dbReference type="Google" id="ProtNLM"/>
    </source>
</evidence>
<evidence type="ECO:0000313" key="1">
    <source>
        <dbReference type="EMBL" id="BCR92708.1"/>
    </source>
</evidence>